<dbReference type="SMART" id="SM00271">
    <property type="entry name" value="DnaJ"/>
    <property type="match status" value="1"/>
</dbReference>
<dbReference type="InterPro" id="IPR001623">
    <property type="entry name" value="DnaJ_domain"/>
</dbReference>
<evidence type="ECO:0000313" key="4">
    <source>
        <dbReference type="Proteomes" id="UP000185639"/>
    </source>
</evidence>
<gene>
    <name evidence="3" type="ORF">SAMN05421686_10949</name>
</gene>
<accession>A0A1N7PAD6</accession>
<protein>
    <submittedName>
        <fullName evidence="3">DnaJ domain-containing protein</fullName>
    </submittedName>
</protein>
<dbReference type="AlphaFoldDB" id="A0A1N7PAD6"/>
<dbReference type="Pfam" id="PF00226">
    <property type="entry name" value="DnaJ"/>
    <property type="match status" value="1"/>
</dbReference>
<dbReference type="EMBL" id="FTOH01000009">
    <property type="protein sequence ID" value="SIT07467.1"/>
    <property type="molecule type" value="Genomic_DNA"/>
</dbReference>
<dbReference type="RefSeq" id="WP_076517066.1">
    <property type="nucleotide sequence ID" value="NZ_FTOH01000009.1"/>
</dbReference>
<proteinExistence type="predicted"/>
<keyword evidence="1" id="KW-0143">Chaperone</keyword>
<dbReference type="SUPFAM" id="SSF46565">
    <property type="entry name" value="Chaperone J-domain"/>
    <property type="match status" value="1"/>
</dbReference>
<dbReference type="InterPro" id="IPR021059">
    <property type="entry name" value="DnaJ-related_N"/>
</dbReference>
<dbReference type="STRING" id="484498.SAMN05421686_10949"/>
<evidence type="ECO:0000256" key="1">
    <source>
        <dbReference type="ARBA" id="ARBA00023186"/>
    </source>
</evidence>
<dbReference type="Gene3D" id="1.10.287.110">
    <property type="entry name" value="DnaJ domain"/>
    <property type="match status" value="1"/>
</dbReference>
<dbReference type="Pfam" id="PF12339">
    <property type="entry name" value="DNAJ_related"/>
    <property type="match status" value="1"/>
</dbReference>
<keyword evidence="4" id="KW-1185">Reference proteome</keyword>
<dbReference type="PROSITE" id="PS50076">
    <property type="entry name" value="DNAJ_2"/>
    <property type="match status" value="1"/>
</dbReference>
<name>A0A1N7PAD6_9GAMM</name>
<dbReference type="OrthoDB" id="581986at2"/>
<reference evidence="4" key="1">
    <citation type="submission" date="2017-01" db="EMBL/GenBank/DDBJ databases">
        <authorList>
            <person name="Varghese N."/>
            <person name="Submissions S."/>
        </authorList>
    </citation>
    <scope>NUCLEOTIDE SEQUENCE [LARGE SCALE GENOMIC DNA]</scope>
    <source>
        <strain evidence="4">DSM 24913</strain>
    </source>
</reference>
<sequence length="193" mass="22279">MEEDTLNLVTDLLATYLADGHRCPEYELIRWLQAPEQGIFREDALSDSMTLFRANFIVMHALYRLRNRWLEDARGYLQISALDIGLVPLKTDSGSDLPDQHDALAGYYLDLNNLDTDQASVDALLNDFWQRMVIPEHYDNDLAVLELTPPVDLSTIRQQYRRLASQHHPDKGGDAETFRKVSSAYQRLRYRHG</sequence>
<feature type="domain" description="J" evidence="2">
    <location>
        <begin position="140"/>
        <end position="193"/>
    </location>
</feature>
<evidence type="ECO:0000259" key="2">
    <source>
        <dbReference type="PROSITE" id="PS50076"/>
    </source>
</evidence>
<dbReference type="InterPro" id="IPR036869">
    <property type="entry name" value="J_dom_sf"/>
</dbReference>
<dbReference type="CDD" id="cd06257">
    <property type="entry name" value="DnaJ"/>
    <property type="match status" value="1"/>
</dbReference>
<evidence type="ECO:0000313" key="3">
    <source>
        <dbReference type="EMBL" id="SIT07467.1"/>
    </source>
</evidence>
<dbReference type="Proteomes" id="UP000185639">
    <property type="component" value="Unassembled WGS sequence"/>
</dbReference>
<organism evidence="3 4">
    <name type="scientific">Thalassolituus maritimus</name>
    <dbReference type="NCBI Taxonomy" id="484498"/>
    <lineage>
        <taxon>Bacteria</taxon>
        <taxon>Pseudomonadati</taxon>
        <taxon>Pseudomonadota</taxon>
        <taxon>Gammaproteobacteria</taxon>
        <taxon>Oceanospirillales</taxon>
        <taxon>Oceanospirillaceae</taxon>
        <taxon>Thalassolituus</taxon>
    </lineage>
</organism>